<gene>
    <name evidence="1" type="ORF">DCF15_08370</name>
</gene>
<protein>
    <submittedName>
        <fullName evidence="1">Uncharacterized protein</fullName>
    </submittedName>
</protein>
<sequence length="109" mass="12831">MTSPLEQSSEPLEDAWLVVARNSRVNSLWEALCARNSEERSKECYRHLSLTPTKRKRNKIFPLRGKKYEGAWEYKFPSGDRVFYVPDTQIKKVEVYYADKHPKKKAPEP</sequence>
<comment type="caution">
    <text evidence="1">The sequence shown here is derived from an EMBL/GenBank/DDBJ whole genome shotgun (WGS) entry which is preliminary data.</text>
</comment>
<evidence type="ECO:0000313" key="1">
    <source>
        <dbReference type="EMBL" id="PZO56610.1"/>
    </source>
</evidence>
<name>A0A2W4XH05_9CYAN</name>
<accession>A0A2W4XH05</accession>
<reference evidence="2" key="1">
    <citation type="submission" date="2018-04" db="EMBL/GenBank/DDBJ databases">
        <authorList>
            <person name="Cornet L."/>
        </authorList>
    </citation>
    <scope>NUCLEOTIDE SEQUENCE [LARGE SCALE GENOMIC DNA]</scope>
</reference>
<dbReference type="Proteomes" id="UP000249794">
    <property type="component" value="Unassembled WGS sequence"/>
</dbReference>
<reference evidence="1 2" key="2">
    <citation type="submission" date="2018-06" db="EMBL/GenBank/DDBJ databases">
        <title>Metagenomic assembly of (sub)arctic Cyanobacteria and their associated microbiome from non-axenic cultures.</title>
        <authorList>
            <person name="Baurain D."/>
        </authorList>
    </citation>
    <scope>NUCLEOTIDE SEQUENCE [LARGE SCALE GENOMIC DNA]</scope>
    <source>
        <strain evidence="1">ULC027bin1</strain>
    </source>
</reference>
<proteinExistence type="predicted"/>
<evidence type="ECO:0000313" key="2">
    <source>
        <dbReference type="Proteomes" id="UP000249794"/>
    </source>
</evidence>
<organism evidence="1 2">
    <name type="scientific">Phormidesmis priestleyi</name>
    <dbReference type="NCBI Taxonomy" id="268141"/>
    <lineage>
        <taxon>Bacteria</taxon>
        <taxon>Bacillati</taxon>
        <taxon>Cyanobacteriota</taxon>
        <taxon>Cyanophyceae</taxon>
        <taxon>Leptolyngbyales</taxon>
        <taxon>Leptolyngbyaceae</taxon>
        <taxon>Phormidesmis</taxon>
    </lineage>
</organism>
<dbReference type="EMBL" id="QBMP01000066">
    <property type="protein sequence ID" value="PZO56610.1"/>
    <property type="molecule type" value="Genomic_DNA"/>
</dbReference>
<dbReference type="AlphaFoldDB" id="A0A2W4XH05"/>